<accession>A0A316L1L3</accession>
<evidence type="ECO:0000313" key="1">
    <source>
        <dbReference type="EMBL" id="PWL40407.1"/>
    </source>
</evidence>
<organism evidence="1 2">
    <name type="scientific">Flagellimonas aquimarina</name>
    <dbReference type="NCBI Taxonomy" id="2201895"/>
    <lineage>
        <taxon>Bacteria</taxon>
        <taxon>Pseudomonadati</taxon>
        <taxon>Bacteroidota</taxon>
        <taxon>Flavobacteriia</taxon>
        <taxon>Flavobacteriales</taxon>
        <taxon>Flavobacteriaceae</taxon>
        <taxon>Flagellimonas</taxon>
    </lineage>
</organism>
<dbReference type="AlphaFoldDB" id="A0A316L1L3"/>
<dbReference type="Proteomes" id="UP000245762">
    <property type="component" value="Unassembled WGS sequence"/>
</dbReference>
<comment type="caution">
    <text evidence="1">The sequence shown here is derived from an EMBL/GenBank/DDBJ whole genome shotgun (WGS) entry which is preliminary data.</text>
</comment>
<dbReference type="OrthoDB" id="6077795at2"/>
<dbReference type="Gene3D" id="3.30.160.670">
    <property type="match status" value="1"/>
</dbReference>
<sequence>MRNTVFLVGFLLLVSCSSTQFVDSWKNREIASFNPQKLLVVGITDNLTARKIFEEKLQKSLIQRGINAHVSTRVIDESFVDSKRSEQEIEAMTQELMNDGFDSVIVTAVKGVDDKTQYSSDYYTLGYRWYRFGGYWYTYQDVYYTPGYYTNYKVYHVETAIYNLKKGDARSLVWVGSFDIVNPQDITSTVDDYVARIIKQMDRENLINKL</sequence>
<keyword evidence="2" id="KW-1185">Reference proteome</keyword>
<evidence type="ECO:0008006" key="3">
    <source>
        <dbReference type="Google" id="ProtNLM"/>
    </source>
</evidence>
<dbReference type="EMBL" id="QGEG01000001">
    <property type="protein sequence ID" value="PWL40407.1"/>
    <property type="molecule type" value="Genomic_DNA"/>
</dbReference>
<name>A0A316L1L3_9FLAO</name>
<dbReference type="RefSeq" id="WP_109661199.1">
    <property type="nucleotide sequence ID" value="NZ_QGEG01000001.1"/>
</dbReference>
<proteinExistence type="predicted"/>
<gene>
    <name evidence="1" type="ORF">DKG77_06220</name>
</gene>
<dbReference type="PROSITE" id="PS51257">
    <property type="entry name" value="PROKAR_LIPOPROTEIN"/>
    <property type="match status" value="1"/>
</dbReference>
<protein>
    <recommendedName>
        <fullName evidence="3">DUF4136 domain-containing protein</fullName>
    </recommendedName>
</protein>
<evidence type="ECO:0000313" key="2">
    <source>
        <dbReference type="Proteomes" id="UP000245762"/>
    </source>
</evidence>
<reference evidence="1 2" key="1">
    <citation type="submission" date="2018-05" db="EMBL/GenBank/DDBJ databases">
        <title>Complete genome sequence of Flagellimonas aquimarina ECD12 isolated from seaweed Ecklonia cava.</title>
        <authorList>
            <person name="Choi S."/>
            <person name="Seong C."/>
        </authorList>
    </citation>
    <scope>NUCLEOTIDE SEQUENCE [LARGE SCALE GENOMIC DNA]</scope>
    <source>
        <strain evidence="1 2">ECD12</strain>
    </source>
</reference>